<dbReference type="PANTHER" id="PTHR35218">
    <property type="entry name" value="RNASE H DOMAIN-CONTAINING PROTEIN"/>
    <property type="match status" value="1"/>
</dbReference>
<gene>
    <name evidence="2" type="ORF">SO802_031393</name>
</gene>
<dbReference type="AlphaFoldDB" id="A0AAW2BKW2"/>
<feature type="domain" description="Endonuclease/exonuclease/phosphatase" evidence="1">
    <location>
        <begin position="60"/>
        <end position="153"/>
    </location>
</feature>
<name>A0AAW2BKW2_9ROSI</name>
<proteinExistence type="predicted"/>
<dbReference type="Proteomes" id="UP001459277">
    <property type="component" value="Unassembled WGS sequence"/>
</dbReference>
<reference evidence="2 3" key="1">
    <citation type="submission" date="2024-01" db="EMBL/GenBank/DDBJ databases">
        <title>A telomere-to-telomere, gap-free genome of sweet tea (Lithocarpus litseifolius).</title>
        <authorList>
            <person name="Zhou J."/>
        </authorList>
    </citation>
    <scope>NUCLEOTIDE SEQUENCE [LARGE SCALE GENOMIC DNA]</scope>
    <source>
        <strain evidence="2">Zhou-2022a</strain>
        <tissue evidence="2">Leaf</tissue>
    </source>
</reference>
<dbReference type="PANTHER" id="PTHR35218:SF9">
    <property type="entry name" value="ENDONUCLEASE_EXONUCLEASE_PHOSPHATASE DOMAIN-CONTAINING PROTEIN"/>
    <property type="match status" value="1"/>
</dbReference>
<dbReference type="InterPro" id="IPR005135">
    <property type="entry name" value="Endo/exonuclease/phosphatase"/>
</dbReference>
<protein>
    <recommendedName>
        <fullName evidence="1">Endonuclease/exonuclease/phosphatase domain-containing protein</fullName>
    </recommendedName>
</protein>
<keyword evidence="3" id="KW-1185">Reference proteome</keyword>
<evidence type="ECO:0000313" key="2">
    <source>
        <dbReference type="EMBL" id="KAK9986442.1"/>
    </source>
</evidence>
<dbReference type="SUPFAM" id="SSF56219">
    <property type="entry name" value="DNase I-like"/>
    <property type="match status" value="1"/>
</dbReference>
<dbReference type="GO" id="GO:0003824">
    <property type="term" value="F:catalytic activity"/>
    <property type="evidence" value="ECO:0007669"/>
    <property type="project" value="InterPro"/>
</dbReference>
<dbReference type="Gene3D" id="3.60.10.10">
    <property type="entry name" value="Endonuclease/exonuclease/phosphatase"/>
    <property type="match status" value="1"/>
</dbReference>
<evidence type="ECO:0000259" key="1">
    <source>
        <dbReference type="Pfam" id="PF03372"/>
    </source>
</evidence>
<accession>A0AAW2BKW2</accession>
<evidence type="ECO:0000313" key="3">
    <source>
        <dbReference type="Proteomes" id="UP001459277"/>
    </source>
</evidence>
<comment type="caution">
    <text evidence="2">The sequence shown here is derived from an EMBL/GenBank/DDBJ whole genome shotgun (WGS) entry which is preliminary data.</text>
</comment>
<dbReference type="Pfam" id="PF03372">
    <property type="entry name" value="Exo_endo_phos"/>
    <property type="match status" value="1"/>
</dbReference>
<organism evidence="2 3">
    <name type="scientific">Lithocarpus litseifolius</name>
    <dbReference type="NCBI Taxonomy" id="425828"/>
    <lineage>
        <taxon>Eukaryota</taxon>
        <taxon>Viridiplantae</taxon>
        <taxon>Streptophyta</taxon>
        <taxon>Embryophyta</taxon>
        <taxon>Tracheophyta</taxon>
        <taxon>Spermatophyta</taxon>
        <taxon>Magnoliopsida</taxon>
        <taxon>eudicotyledons</taxon>
        <taxon>Gunneridae</taxon>
        <taxon>Pentapetalae</taxon>
        <taxon>rosids</taxon>
        <taxon>fabids</taxon>
        <taxon>Fagales</taxon>
        <taxon>Fagaceae</taxon>
        <taxon>Lithocarpus</taxon>
    </lineage>
</organism>
<sequence length="163" mass="18224">MNIVIWNSRGVLKPSFQAHVRELAQNHNPALLVITKTRLGGDRAKVITDRLPFEGAIQSETIGLFGGIWLLWNSNMVEVVQLASTEQETHVEVKVLSSSLSWIFSAIYASPRSEERCILWENLAKVAELHNKPWVIAGDFNEPLSEGDKFGGRPVSLSRSLLF</sequence>
<dbReference type="EMBL" id="JAZDWU010000011">
    <property type="protein sequence ID" value="KAK9986442.1"/>
    <property type="molecule type" value="Genomic_DNA"/>
</dbReference>
<dbReference type="InterPro" id="IPR036691">
    <property type="entry name" value="Endo/exonu/phosph_ase_sf"/>
</dbReference>